<gene>
    <name evidence="2" type="ORF">SAMN05444320_10149</name>
</gene>
<organism evidence="2 3">
    <name type="scientific">Streptoalloteichus hindustanus</name>
    <dbReference type="NCBI Taxonomy" id="2017"/>
    <lineage>
        <taxon>Bacteria</taxon>
        <taxon>Bacillati</taxon>
        <taxon>Actinomycetota</taxon>
        <taxon>Actinomycetes</taxon>
        <taxon>Pseudonocardiales</taxon>
        <taxon>Pseudonocardiaceae</taxon>
        <taxon>Streptoalloteichus</taxon>
    </lineage>
</organism>
<accession>A0A1M4TDG7</accession>
<dbReference type="EMBL" id="FQVN01000001">
    <property type="protein sequence ID" value="SHE42418.1"/>
    <property type="molecule type" value="Genomic_DNA"/>
</dbReference>
<evidence type="ECO:0000256" key="1">
    <source>
        <dbReference type="RuleBase" id="RU362001"/>
    </source>
</evidence>
<dbReference type="STRING" id="2017.SAMN05444320_10149"/>
<dbReference type="NCBIfam" id="TIGR03930">
    <property type="entry name" value="WXG100_ESAT6"/>
    <property type="match status" value="1"/>
</dbReference>
<sequence length="106" mass="11348">MAGSYTTDSETMRQAGVDVLNTNSDIQTSLSSLRGQIEPLAAAWKGDAAAAFHKLIERWQHDADKLNTALSDIADMMGASSQEYLRQEEEQASSMNSILGALGGEA</sequence>
<protein>
    <recommendedName>
        <fullName evidence="1">ESAT-6-like protein</fullName>
    </recommendedName>
</protein>
<reference evidence="2 3" key="1">
    <citation type="submission" date="2016-11" db="EMBL/GenBank/DDBJ databases">
        <authorList>
            <person name="Jaros S."/>
            <person name="Januszkiewicz K."/>
            <person name="Wedrychowicz H."/>
        </authorList>
    </citation>
    <scope>NUCLEOTIDE SEQUENCE [LARGE SCALE GENOMIC DNA]</scope>
    <source>
        <strain evidence="2 3">DSM 44523</strain>
    </source>
</reference>
<dbReference type="OrthoDB" id="4554345at2"/>
<dbReference type="InterPro" id="IPR036689">
    <property type="entry name" value="ESAT-6-like_sf"/>
</dbReference>
<evidence type="ECO:0000313" key="3">
    <source>
        <dbReference type="Proteomes" id="UP000184501"/>
    </source>
</evidence>
<comment type="similarity">
    <text evidence="1">Belongs to the WXG100 family.</text>
</comment>
<dbReference type="Proteomes" id="UP000184501">
    <property type="component" value="Unassembled WGS sequence"/>
</dbReference>
<dbReference type="Gene3D" id="1.10.287.1060">
    <property type="entry name" value="ESAT-6-like"/>
    <property type="match status" value="1"/>
</dbReference>
<dbReference type="AlphaFoldDB" id="A0A1M4TDG7"/>
<evidence type="ECO:0000313" key="2">
    <source>
        <dbReference type="EMBL" id="SHE42418.1"/>
    </source>
</evidence>
<keyword evidence="3" id="KW-1185">Reference proteome</keyword>
<dbReference type="Pfam" id="PF06013">
    <property type="entry name" value="WXG100"/>
    <property type="match status" value="1"/>
</dbReference>
<proteinExistence type="inferred from homology"/>
<name>A0A1M4TDG7_STRHI</name>
<dbReference type="InterPro" id="IPR010310">
    <property type="entry name" value="T7SS_ESAT-6-like"/>
</dbReference>
<dbReference type="RefSeq" id="WP_073479305.1">
    <property type="nucleotide sequence ID" value="NZ_FQVN01000001.1"/>
</dbReference>
<dbReference type="SUPFAM" id="SSF140453">
    <property type="entry name" value="EsxAB dimer-like"/>
    <property type="match status" value="1"/>
</dbReference>